<dbReference type="AlphaFoldDB" id="A0AAW9SLD0"/>
<keyword evidence="2" id="KW-1185">Reference proteome</keyword>
<protein>
    <submittedName>
        <fullName evidence="1">Uncharacterized protein</fullName>
    </submittedName>
</protein>
<accession>A0AAW9SLD0</accession>
<reference evidence="1 2" key="1">
    <citation type="submission" date="2024-04" db="EMBL/GenBank/DDBJ databases">
        <title>Novel genus in family Flammeovirgaceae.</title>
        <authorList>
            <person name="Nguyen T.H."/>
            <person name="Vuong T.Q."/>
            <person name="Le H."/>
            <person name="Kim S.-G."/>
        </authorList>
    </citation>
    <scope>NUCLEOTIDE SEQUENCE [LARGE SCALE GENOMIC DNA]</scope>
    <source>
        <strain evidence="1 2">JCM 23209</strain>
    </source>
</reference>
<gene>
    <name evidence="1" type="ORF">AAG747_26810</name>
</gene>
<dbReference type="Gene3D" id="2.180.10.10">
    <property type="entry name" value="RHS repeat-associated core"/>
    <property type="match status" value="1"/>
</dbReference>
<proteinExistence type="predicted"/>
<evidence type="ECO:0000313" key="1">
    <source>
        <dbReference type="EMBL" id="MEN7551556.1"/>
    </source>
</evidence>
<dbReference type="EMBL" id="JBDKWZ010000023">
    <property type="protein sequence ID" value="MEN7551556.1"/>
    <property type="molecule type" value="Genomic_DNA"/>
</dbReference>
<comment type="caution">
    <text evidence="1">The sequence shown here is derived from an EMBL/GenBank/DDBJ whole genome shotgun (WGS) entry which is preliminary data.</text>
</comment>
<sequence>MIKDANEGIDRIEWTVYGKVAKVVKGEDFTEYRYDASGNRVYKGVKVGATTKMTHYVRGASDEILGNVMAIYKDQQVSEQPVYGSSRVGLFKRSIQPEGQAEESQPQAGELALGHRQYELSNHLGADA</sequence>
<organism evidence="1 2">
    <name type="scientific">Rapidithrix thailandica</name>
    <dbReference type="NCBI Taxonomy" id="413964"/>
    <lineage>
        <taxon>Bacteria</taxon>
        <taxon>Pseudomonadati</taxon>
        <taxon>Bacteroidota</taxon>
        <taxon>Cytophagia</taxon>
        <taxon>Cytophagales</taxon>
        <taxon>Flammeovirgaceae</taxon>
        <taxon>Rapidithrix</taxon>
    </lineage>
</organism>
<dbReference type="Proteomes" id="UP001403385">
    <property type="component" value="Unassembled WGS sequence"/>
</dbReference>
<dbReference type="RefSeq" id="WP_346824337.1">
    <property type="nucleotide sequence ID" value="NZ_JBDKWZ010000023.1"/>
</dbReference>
<evidence type="ECO:0000313" key="2">
    <source>
        <dbReference type="Proteomes" id="UP001403385"/>
    </source>
</evidence>
<name>A0AAW9SLD0_9BACT</name>